<dbReference type="InterPro" id="IPR000253">
    <property type="entry name" value="FHA_dom"/>
</dbReference>
<dbReference type="InterPro" id="IPR050923">
    <property type="entry name" value="Cell_Proc_Reg/RNA_Proc"/>
</dbReference>
<evidence type="ECO:0000313" key="3">
    <source>
        <dbReference type="EMBL" id="HEC06677.1"/>
    </source>
</evidence>
<proteinExistence type="predicted"/>
<dbReference type="PROSITE" id="PS50889">
    <property type="entry name" value="S4"/>
    <property type="match status" value="1"/>
</dbReference>
<accession>A0A831WAN7</accession>
<dbReference type="SUPFAM" id="SSF49879">
    <property type="entry name" value="SMAD/FHA domain"/>
    <property type="match status" value="2"/>
</dbReference>
<sequence length="236" mass="26526">MAYLRVYLNNALLDQFELTGEKLTIGRSRDNDIVLDNPGVSSRHAVVEPRGSAHVLKDNNSTNGTFINNKRIKEQELAFRDEIQIYNFVLKYMPRARLAATDEIAEASKTISEHAATVEITISDINALKKLRKRNKTAYLVQIKNGRQSDSYKLSDIHFTIGRSSRSNIRTGGWFAPKTAATLVRQHNAYHLLPHSRGKVKINGKPAKEESALTSGDHISVRGTEYVFQYKTGNGR</sequence>
<reference evidence="3" key="1">
    <citation type="journal article" date="2020" name="mSystems">
        <title>Genome- and Community-Level Interaction Insights into Carbon Utilization and Element Cycling Functions of Hydrothermarchaeota in Hydrothermal Sediment.</title>
        <authorList>
            <person name="Zhou Z."/>
            <person name="Liu Y."/>
            <person name="Xu W."/>
            <person name="Pan J."/>
            <person name="Luo Z.H."/>
            <person name="Li M."/>
        </authorList>
    </citation>
    <scope>NUCLEOTIDE SEQUENCE [LARGE SCALE GENOMIC DNA]</scope>
    <source>
        <strain evidence="3">HyVt-458</strain>
    </source>
</reference>
<protein>
    <submittedName>
        <fullName evidence="3">FHA domain-containing protein</fullName>
    </submittedName>
</protein>
<dbReference type="EMBL" id="DRLF01000263">
    <property type="protein sequence ID" value="HEC06677.1"/>
    <property type="molecule type" value="Genomic_DNA"/>
</dbReference>
<dbReference type="PANTHER" id="PTHR23308">
    <property type="entry name" value="NUCLEAR INHIBITOR OF PROTEIN PHOSPHATASE-1"/>
    <property type="match status" value="1"/>
</dbReference>
<feature type="domain" description="FHA" evidence="2">
    <location>
        <begin position="23"/>
        <end position="72"/>
    </location>
</feature>
<dbReference type="SMART" id="SM00240">
    <property type="entry name" value="FHA"/>
    <property type="match status" value="1"/>
</dbReference>
<dbReference type="PROSITE" id="PS50006">
    <property type="entry name" value="FHA_DOMAIN"/>
    <property type="match status" value="1"/>
</dbReference>
<keyword evidence="1" id="KW-0694">RNA-binding</keyword>
<dbReference type="Pfam" id="PF00498">
    <property type="entry name" value="FHA"/>
    <property type="match status" value="1"/>
</dbReference>
<dbReference type="CDD" id="cd00060">
    <property type="entry name" value="FHA"/>
    <property type="match status" value="2"/>
</dbReference>
<dbReference type="GO" id="GO:0003723">
    <property type="term" value="F:RNA binding"/>
    <property type="evidence" value="ECO:0007669"/>
    <property type="project" value="UniProtKB-KW"/>
</dbReference>
<comment type="caution">
    <text evidence="3">The sequence shown here is derived from an EMBL/GenBank/DDBJ whole genome shotgun (WGS) entry which is preliminary data.</text>
</comment>
<dbReference type="AlphaFoldDB" id="A0A831WAN7"/>
<evidence type="ECO:0000256" key="1">
    <source>
        <dbReference type="PROSITE-ProRule" id="PRU00182"/>
    </source>
</evidence>
<organism evidence="3">
    <name type="scientific">Thiolapillus brandeum</name>
    <dbReference type="NCBI Taxonomy" id="1076588"/>
    <lineage>
        <taxon>Bacteria</taxon>
        <taxon>Pseudomonadati</taxon>
        <taxon>Pseudomonadota</taxon>
        <taxon>Gammaproteobacteria</taxon>
        <taxon>Chromatiales</taxon>
        <taxon>Sedimenticolaceae</taxon>
        <taxon>Thiolapillus</taxon>
    </lineage>
</organism>
<evidence type="ECO:0000259" key="2">
    <source>
        <dbReference type="PROSITE" id="PS50006"/>
    </source>
</evidence>
<dbReference type="InterPro" id="IPR008984">
    <property type="entry name" value="SMAD_FHA_dom_sf"/>
</dbReference>
<gene>
    <name evidence="3" type="ORF">ENJ12_07485</name>
</gene>
<name>A0A831WAN7_9GAMM</name>
<dbReference type="Proteomes" id="UP000886339">
    <property type="component" value="Unassembled WGS sequence"/>
</dbReference>
<dbReference type="Gene3D" id="2.60.200.20">
    <property type="match status" value="2"/>
</dbReference>